<evidence type="ECO:0008006" key="3">
    <source>
        <dbReference type="Google" id="ProtNLM"/>
    </source>
</evidence>
<dbReference type="RefSeq" id="WP_151699886.1">
    <property type="nucleotide sequence ID" value="NZ_CP031223.1"/>
</dbReference>
<dbReference type="EMBL" id="CP031223">
    <property type="protein sequence ID" value="QFF98955.1"/>
    <property type="molecule type" value="Genomic_DNA"/>
</dbReference>
<organism evidence="1 2">
    <name type="scientific">Psychrobacillus glaciei</name>
    <dbReference type="NCBI Taxonomy" id="2283160"/>
    <lineage>
        <taxon>Bacteria</taxon>
        <taxon>Bacillati</taxon>
        <taxon>Bacillota</taxon>
        <taxon>Bacilli</taxon>
        <taxon>Bacillales</taxon>
        <taxon>Bacillaceae</taxon>
        <taxon>Psychrobacillus</taxon>
    </lineage>
</organism>
<protein>
    <recommendedName>
        <fullName evidence="3">Alpha/beta hydrolase</fullName>
    </recommendedName>
</protein>
<dbReference type="OrthoDB" id="2645723at2"/>
<evidence type="ECO:0000313" key="1">
    <source>
        <dbReference type="EMBL" id="QFF98955.1"/>
    </source>
</evidence>
<sequence>MVYSMGGAYAIRIAVEQANLKGLILCDYPAKYSSIPTSWSDKVISNGFIREEKKHVVIGIQKDSMQTELYHELSLLDIPVKIFKGGTDGSLLKESELEKYRWYFKDITICEIQEAGHKL</sequence>
<dbReference type="KEGG" id="psyo:PB01_08985"/>
<gene>
    <name evidence="1" type="ORF">PB01_08985</name>
</gene>
<accession>A0A5J6SLZ1</accession>
<evidence type="ECO:0000313" key="2">
    <source>
        <dbReference type="Proteomes" id="UP000325517"/>
    </source>
</evidence>
<dbReference type="Proteomes" id="UP000325517">
    <property type="component" value="Chromosome"/>
</dbReference>
<dbReference type="InterPro" id="IPR029058">
    <property type="entry name" value="AB_hydrolase_fold"/>
</dbReference>
<name>A0A5J6SLZ1_9BACI</name>
<dbReference type="AlphaFoldDB" id="A0A5J6SLZ1"/>
<dbReference type="SUPFAM" id="SSF53474">
    <property type="entry name" value="alpha/beta-Hydrolases"/>
    <property type="match status" value="1"/>
</dbReference>
<proteinExistence type="predicted"/>
<dbReference type="Gene3D" id="3.40.50.1820">
    <property type="entry name" value="alpha/beta hydrolase"/>
    <property type="match status" value="1"/>
</dbReference>
<reference evidence="1 2" key="1">
    <citation type="submission" date="2018-07" db="EMBL/GenBank/DDBJ databases">
        <title>Complete genome sequence of Psychrobacillus sp. PB01, isolated from iceberg, and comparative genome analysis of Psychrobacillus strains.</title>
        <authorList>
            <person name="Lee P.C."/>
        </authorList>
    </citation>
    <scope>NUCLEOTIDE SEQUENCE [LARGE SCALE GENOMIC DNA]</scope>
    <source>
        <strain evidence="1 2">PB01</strain>
    </source>
</reference>
<keyword evidence="2" id="KW-1185">Reference proteome</keyword>